<evidence type="ECO:0008006" key="4">
    <source>
        <dbReference type="Google" id="ProtNLM"/>
    </source>
</evidence>
<dbReference type="Gene3D" id="3.90.280.10">
    <property type="entry name" value="PEBP-like"/>
    <property type="match status" value="1"/>
</dbReference>
<dbReference type="Pfam" id="PF01161">
    <property type="entry name" value="PBP"/>
    <property type="match status" value="1"/>
</dbReference>
<dbReference type="GO" id="GO:0046578">
    <property type="term" value="P:regulation of Ras protein signal transduction"/>
    <property type="evidence" value="ECO:0007669"/>
    <property type="project" value="TreeGrafter"/>
</dbReference>
<dbReference type="SUPFAM" id="SSF49777">
    <property type="entry name" value="PEBP-like"/>
    <property type="match status" value="1"/>
</dbReference>
<dbReference type="AlphaFoldDB" id="A0AAV9PEK8"/>
<reference evidence="2 3" key="1">
    <citation type="submission" date="2023-08" db="EMBL/GenBank/DDBJ databases">
        <title>Black Yeasts Isolated from many extreme environments.</title>
        <authorList>
            <person name="Coleine C."/>
            <person name="Stajich J.E."/>
            <person name="Selbmann L."/>
        </authorList>
    </citation>
    <scope>NUCLEOTIDE SEQUENCE [LARGE SCALE GENOMIC DNA]</scope>
    <source>
        <strain evidence="2 3">CCFEE 5935</strain>
    </source>
</reference>
<dbReference type="InterPro" id="IPR036610">
    <property type="entry name" value="PEBP-like_sf"/>
</dbReference>
<evidence type="ECO:0000256" key="1">
    <source>
        <dbReference type="SAM" id="SignalP"/>
    </source>
</evidence>
<dbReference type="GO" id="GO:0030414">
    <property type="term" value="F:peptidase inhibitor activity"/>
    <property type="evidence" value="ECO:0007669"/>
    <property type="project" value="TreeGrafter"/>
</dbReference>
<dbReference type="EMBL" id="JAVRRT010000005">
    <property type="protein sequence ID" value="KAK5172125.1"/>
    <property type="molecule type" value="Genomic_DNA"/>
</dbReference>
<dbReference type="CDD" id="cd00866">
    <property type="entry name" value="PEBP_euk"/>
    <property type="match status" value="1"/>
</dbReference>
<dbReference type="PANTHER" id="PTHR11362:SF141">
    <property type="entry name" value="PHOSPHATIDYLETHANOLAMINE-BINDING PROTEIN"/>
    <property type="match status" value="1"/>
</dbReference>
<dbReference type="GeneID" id="89925109"/>
<keyword evidence="1" id="KW-0732">Signal</keyword>
<protein>
    <recommendedName>
        <fullName evidence="4">Phosphatidylethanolamine-binding protein</fullName>
    </recommendedName>
</protein>
<proteinExistence type="predicted"/>
<dbReference type="Proteomes" id="UP001337655">
    <property type="component" value="Unassembled WGS sequence"/>
</dbReference>
<evidence type="ECO:0000313" key="3">
    <source>
        <dbReference type="Proteomes" id="UP001337655"/>
    </source>
</evidence>
<feature type="chain" id="PRO_5043384516" description="Phosphatidylethanolamine-binding protein" evidence="1">
    <location>
        <begin position="19"/>
        <end position="217"/>
    </location>
</feature>
<organism evidence="2 3">
    <name type="scientific">Saxophila tyrrhenica</name>
    <dbReference type="NCBI Taxonomy" id="1690608"/>
    <lineage>
        <taxon>Eukaryota</taxon>
        <taxon>Fungi</taxon>
        <taxon>Dikarya</taxon>
        <taxon>Ascomycota</taxon>
        <taxon>Pezizomycotina</taxon>
        <taxon>Dothideomycetes</taxon>
        <taxon>Dothideomycetidae</taxon>
        <taxon>Mycosphaerellales</taxon>
        <taxon>Extremaceae</taxon>
        <taxon>Saxophila</taxon>
    </lineage>
</organism>
<feature type="signal peptide" evidence="1">
    <location>
        <begin position="1"/>
        <end position="18"/>
    </location>
</feature>
<name>A0AAV9PEK8_9PEZI</name>
<dbReference type="InterPro" id="IPR035810">
    <property type="entry name" value="PEBP_euk"/>
</dbReference>
<sequence>MHLSACLSTLLTASLVLASPTPVEKRQSSCSAVGISAQSSTRVVNAFQSSEVVSDLVPPLQPKVAVNVAYGNKQVNLGNVFQVTKTLTAPKLSFSAEQGRDPAGTKYSYFLVDPDVPSEEGVLGVRVNYLHWAVSDAQPSCIADQSPSTDTIYQSLTPASTTRHRYTFLVYRQPADYTPDLVPLQVRAAFDINAYAARKGLELVGGNFLREALTDLA</sequence>
<keyword evidence="3" id="KW-1185">Reference proteome</keyword>
<dbReference type="GO" id="GO:0005543">
    <property type="term" value="F:phospholipid binding"/>
    <property type="evidence" value="ECO:0007669"/>
    <property type="project" value="TreeGrafter"/>
</dbReference>
<evidence type="ECO:0000313" key="2">
    <source>
        <dbReference type="EMBL" id="KAK5172125.1"/>
    </source>
</evidence>
<dbReference type="InterPro" id="IPR008914">
    <property type="entry name" value="PEBP"/>
</dbReference>
<dbReference type="RefSeq" id="XP_064660969.1">
    <property type="nucleotide sequence ID" value="XM_064801018.1"/>
</dbReference>
<gene>
    <name evidence="2" type="ORF">LTR77_003763</name>
</gene>
<dbReference type="GO" id="GO:0030162">
    <property type="term" value="P:regulation of proteolysis"/>
    <property type="evidence" value="ECO:0007669"/>
    <property type="project" value="TreeGrafter"/>
</dbReference>
<accession>A0AAV9PEK8</accession>
<comment type="caution">
    <text evidence="2">The sequence shown here is derived from an EMBL/GenBank/DDBJ whole genome shotgun (WGS) entry which is preliminary data.</text>
</comment>
<dbReference type="PANTHER" id="PTHR11362">
    <property type="entry name" value="PHOSPHATIDYLETHANOLAMINE-BINDING PROTEIN"/>
    <property type="match status" value="1"/>
</dbReference>